<proteinExistence type="predicted"/>
<sequence length="438" mass="44141">MARAAPLVGALLVAGSLLAGAPTAAAFVAAAASAGDGRTGATNAKDALREAAKDVQLLVLKKTCDEICQANVVSSLEAAGCDEVRLFPALKLASAHCAPAAVAASAEGRSGGWNPRRLSGVQSASADAVVPALPPLTPATSAESTAVAPGETIKASRFWGLDRVNQRNLPLDGVTFPSCFPRRGAGVTVYILDSGLKVDHAQFGDRASVFAAPGSPYPDGSDENGHGSHVAGTVGGATAGVAPESTLVGIRVANAGGFIRARDAWAAIHYVAAVKERDPKAKIILNASFGSDSEDFSPVTDAANRAAEAGVVFVAAAGNEPVNACRNHPARAEGAITVAAVNLRDRLAYFSARGRQCVAVSAPGVGVLSVDSNTSAGLRLDSGTSMAAPHVAGLAALVLAEDPNGGSLGQMEVLERLTRAAPRLSPVKCLLLQTALPG</sequence>
<comment type="caution">
    <text evidence="1">The sequence shown here is derived from an EMBL/GenBank/DDBJ whole genome shotgun (WGS) entry which is preliminary data.</text>
</comment>
<dbReference type="Proteomes" id="UP000798662">
    <property type="component" value="Chromosome 1"/>
</dbReference>
<organism evidence="1 2">
    <name type="scientific">Pyropia yezoensis</name>
    <name type="common">Susabi-nori</name>
    <name type="synonym">Porphyra yezoensis</name>
    <dbReference type="NCBI Taxonomy" id="2788"/>
    <lineage>
        <taxon>Eukaryota</taxon>
        <taxon>Rhodophyta</taxon>
        <taxon>Bangiophyceae</taxon>
        <taxon>Bangiales</taxon>
        <taxon>Bangiaceae</taxon>
        <taxon>Pyropia</taxon>
    </lineage>
</organism>
<dbReference type="EMBL" id="CM020618">
    <property type="protein sequence ID" value="KAK1858931.1"/>
    <property type="molecule type" value="Genomic_DNA"/>
</dbReference>
<evidence type="ECO:0000313" key="1">
    <source>
        <dbReference type="EMBL" id="KAK1858931.1"/>
    </source>
</evidence>
<accession>A0ACC3BLV5</accession>
<name>A0ACC3BLV5_PYRYE</name>
<keyword evidence="2" id="KW-1185">Reference proteome</keyword>
<protein>
    <submittedName>
        <fullName evidence="1">Uncharacterized protein</fullName>
    </submittedName>
</protein>
<evidence type="ECO:0000313" key="2">
    <source>
        <dbReference type="Proteomes" id="UP000798662"/>
    </source>
</evidence>
<reference evidence="1" key="1">
    <citation type="submission" date="2019-11" db="EMBL/GenBank/DDBJ databases">
        <title>Nori genome reveals adaptations in red seaweeds to the harsh intertidal environment.</title>
        <authorList>
            <person name="Wang D."/>
            <person name="Mao Y."/>
        </authorList>
    </citation>
    <scope>NUCLEOTIDE SEQUENCE</scope>
    <source>
        <tissue evidence="1">Gametophyte</tissue>
    </source>
</reference>
<gene>
    <name evidence="1" type="ORF">I4F81_001530</name>
</gene>